<evidence type="ECO:0000256" key="8">
    <source>
        <dbReference type="ARBA" id="ARBA00023214"/>
    </source>
</evidence>
<keyword evidence="6 10" id="KW-0472">Membrane</keyword>
<feature type="transmembrane region" description="Helical" evidence="10">
    <location>
        <begin position="176"/>
        <end position="200"/>
    </location>
</feature>
<dbReference type="eggNOG" id="COG0038">
    <property type="taxonomic scope" value="Bacteria"/>
</dbReference>
<dbReference type="Proteomes" id="UP000005019">
    <property type="component" value="Unassembled WGS sequence"/>
</dbReference>
<keyword evidence="9" id="KW-0407">Ion channel</keyword>
<gene>
    <name evidence="11" type="ORF">METUNv1_01657</name>
</gene>
<feature type="transmembrane region" description="Helical" evidence="10">
    <location>
        <begin position="291"/>
        <end position="316"/>
    </location>
</feature>
<evidence type="ECO:0000256" key="4">
    <source>
        <dbReference type="ARBA" id="ARBA00022989"/>
    </source>
</evidence>
<proteinExistence type="predicted"/>
<keyword evidence="5" id="KW-0406">Ion transport</keyword>
<feature type="transmembrane region" description="Helical" evidence="10">
    <location>
        <begin position="212"/>
        <end position="230"/>
    </location>
</feature>
<dbReference type="PANTHER" id="PTHR43427:SF6">
    <property type="entry name" value="CHLORIDE CHANNEL PROTEIN CLC-E"/>
    <property type="match status" value="1"/>
</dbReference>
<evidence type="ECO:0000256" key="3">
    <source>
        <dbReference type="ARBA" id="ARBA00022692"/>
    </source>
</evidence>
<dbReference type="PANTHER" id="PTHR43427">
    <property type="entry name" value="CHLORIDE CHANNEL PROTEIN CLC-E"/>
    <property type="match status" value="1"/>
</dbReference>
<comment type="caution">
    <text evidence="11">The sequence shown here is derived from an EMBL/GenBank/DDBJ whole genome shotgun (WGS) entry which is preliminary data.</text>
</comment>
<evidence type="ECO:0000313" key="11">
    <source>
        <dbReference type="EMBL" id="EGK71880.1"/>
    </source>
</evidence>
<accession>F5RC17</accession>
<dbReference type="Pfam" id="PF00654">
    <property type="entry name" value="Voltage_CLC"/>
    <property type="match status" value="1"/>
</dbReference>
<evidence type="ECO:0000256" key="7">
    <source>
        <dbReference type="ARBA" id="ARBA00023173"/>
    </source>
</evidence>
<comment type="subcellular location">
    <subcellularLocation>
        <location evidence="1">Membrane</location>
        <topology evidence="1">Multi-pass membrane protein</topology>
    </subcellularLocation>
</comment>
<keyword evidence="12" id="KW-1185">Reference proteome</keyword>
<dbReference type="InterPro" id="IPR001807">
    <property type="entry name" value="ClC"/>
</dbReference>
<evidence type="ECO:0000256" key="5">
    <source>
        <dbReference type="ARBA" id="ARBA00023065"/>
    </source>
</evidence>
<dbReference type="InterPro" id="IPR050368">
    <property type="entry name" value="ClC-type_chloride_channel"/>
</dbReference>
<name>F5RC17_METUF</name>
<keyword evidence="8" id="KW-0868">Chloride</keyword>
<feature type="transmembrane region" description="Helical" evidence="10">
    <location>
        <begin position="250"/>
        <end position="271"/>
    </location>
</feature>
<keyword evidence="7" id="KW-0869">Chloride channel</keyword>
<evidence type="ECO:0000256" key="10">
    <source>
        <dbReference type="SAM" id="Phobius"/>
    </source>
</evidence>
<keyword evidence="2" id="KW-0813">Transport</keyword>
<feature type="transmembrane region" description="Helical" evidence="10">
    <location>
        <begin position="411"/>
        <end position="431"/>
    </location>
</feature>
<evidence type="ECO:0000256" key="6">
    <source>
        <dbReference type="ARBA" id="ARBA00023136"/>
    </source>
</evidence>
<organism evidence="11 12">
    <name type="scientific">Methyloversatilis universalis (strain ATCC BAA-1314 / DSM 25237 / JCM 13912 / CCUG 52030 / FAM5)</name>
    <dbReference type="NCBI Taxonomy" id="1000565"/>
    <lineage>
        <taxon>Bacteria</taxon>
        <taxon>Pseudomonadati</taxon>
        <taxon>Pseudomonadota</taxon>
        <taxon>Betaproteobacteria</taxon>
        <taxon>Nitrosomonadales</taxon>
        <taxon>Sterolibacteriaceae</taxon>
        <taxon>Methyloversatilis</taxon>
    </lineage>
</organism>
<evidence type="ECO:0000256" key="1">
    <source>
        <dbReference type="ARBA" id="ARBA00004141"/>
    </source>
</evidence>
<feature type="transmembrane region" description="Helical" evidence="10">
    <location>
        <begin position="71"/>
        <end position="91"/>
    </location>
</feature>
<sequence>MLDPRSPMARLRHVWLRLSSLILRRRHYAYLKVWAGRLVLWGGAVGVGLLAVGFARLSDHAVHFFRDGAKAWWWLPLVVTPLAGAGCVWITRRWFAGAEGSGIPQTIAEMSRPESPGWRPLLSLRIVVGKVLVGAAAVGSGFSLGREGPTVQVGASLMNALHRWLPGGLHIPRTHMLVAGGAAGIAAAFNTPLAGIAFAIEELTRSVEARMSGLIITAIVLAGIVSQTLLGKASYFGQIAIAGSDRDMALAVAVTALVCGVAGGLFSRMLIIASTSWRGSLADLRRRRPVLFAALCGLLVAALGVVSGGLSFGSGYTETRHLLEGTAQLDWHYAPLRFIATLIAYLSGLPGGIFAPSLAIGAGIGHDLAPLLGQQAHPGMLLVLCMAGFLAAVTQAPITAFIIVMEMVDGYSVIIGLMAVSLLSAGVSRLFSPPLYHTVARHLLARNTPPPC</sequence>
<dbReference type="GO" id="GO:0034707">
    <property type="term" value="C:chloride channel complex"/>
    <property type="evidence" value="ECO:0007669"/>
    <property type="project" value="UniProtKB-KW"/>
</dbReference>
<dbReference type="PRINTS" id="PR00762">
    <property type="entry name" value="CLCHANNEL"/>
</dbReference>
<dbReference type="OrthoDB" id="9767361at2"/>
<dbReference type="GO" id="GO:0005254">
    <property type="term" value="F:chloride channel activity"/>
    <property type="evidence" value="ECO:0007669"/>
    <property type="project" value="UniProtKB-KW"/>
</dbReference>
<dbReference type="STRING" id="1000565.METUNv1_01657"/>
<feature type="transmembrane region" description="Helical" evidence="10">
    <location>
        <begin position="336"/>
        <end position="360"/>
    </location>
</feature>
<dbReference type="AlphaFoldDB" id="F5RC17"/>
<dbReference type="CDD" id="cd01034">
    <property type="entry name" value="EriC_like"/>
    <property type="match status" value="1"/>
</dbReference>
<protein>
    <submittedName>
        <fullName evidence="11">Chloride channel core protein</fullName>
    </submittedName>
</protein>
<evidence type="ECO:0000256" key="2">
    <source>
        <dbReference type="ARBA" id="ARBA00022448"/>
    </source>
</evidence>
<reference evidence="11 12" key="1">
    <citation type="journal article" date="2011" name="J. Bacteriol.">
        <title>Genome sequence of Methyloversatilis universalis FAM5T, a methylotrophic representative of the order Rhodocyclales.</title>
        <authorList>
            <person name="Kittichotirat W."/>
            <person name="Good N.M."/>
            <person name="Hall R."/>
            <person name="Bringel F."/>
            <person name="Lajus A."/>
            <person name="Medigue C."/>
            <person name="Smalley N.E."/>
            <person name="Beck D."/>
            <person name="Bumgarner R."/>
            <person name="Vuilleumier S."/>
            <person name="Kalyuzhnaya M.G."/>
        </authorList>
    </citation>
    <scope>NUCLEOTIDE SEQUENCE [LARGE SCALE GENOMIC DNA]</scope>
    <source>
        <strain evidence="12">ATCC BAA-1314 / JCM 13912 / FAM5</strain>
    </source>
</reference>
<feature type="transmembrane region" description="Helical" evidence="10">
    <location>
        <begin position="381"/>
        <end position="405"/>
    </location>
</feature>
<keyword evidence="4 10" id="KW-1133">Transmembrane helix</keyword>
<dbReference type="SUPFAM" id="SSF81340">
    <property type="entry name" value="Clc chloride channel"/>
    <property type="match status" value="1"/>
</dbReference>
<evidence type="ECO:0000256" key="9">
    <source>
        <dbReference type="ARBA" id="ARBA00023303"/>
    </source>
</evidence>
<dbReference type="EMBL" id="AFHG01000044">
    <property type="protein sequence ID" value="EGK71880.1"/>
    <property type="molecule type" value="Genomic_DNA"/>
</dbReference>
<dbReference type="Gene3D" id="1.10.3080.10">
    <property type="entry name" value="Clc chloride channel"/>
    <property type="match status" value="1"/>
</dbReference>
<evidence type="ECO:0000313" key="12">
    <source>
        <dbReference type="Proteomes" id="UP000005019"/>
    </source>
</evidence>
<keyword evidence="3 10" id="KW-0812">Transmembrane</keyword>
<dbReference type="InterPro" id="IPR014743">
    <property type="entry name" value="Cl-channel_core"/>
</dbReference>
<feature type="transmembrane region" description="Helical" evidence="10">
    <location>
        <begin position="34"/>
        <end position="55"/>
    </location>
</feature>